<evidence type="ECO:0000313" key="2">
    <source>
        <dbReference type="Proteomes" id="UP001177003"/>
    </source>
</evidence>
<evidence type="ECO:0000313" key="1">
    <source>
        <dbReference type="EMBL" id="CAI9302707.1"/>
    </source>
</evidence>
<dbReference type="Gene3D" id="3.30.830.10">
    <property type="entry name" value="Metalloenzyme, LuxS/M16 peptidase-like"/>
    <property type="match status" value="1"/>
</dbReference>
<accession>A0AA36A3T7</accession>
<gene>
    <name evidence="1" type="ORF">LSALG_LOCUS41184</name>
</gene>
<reference evidence="1" key="1">
    <citation type="submission" date="2023-04" db="EMBL/GenBank/DDBJ databases">
        <authorList>
            <person name="Vijverberg K."/>
            <person name="Xiong W."/>
            <person name="Schranz E."/>
        </authorList>
    </citation>
    <scope>NUCLEOTIDE SEQUENCE</scope>
</reference>
<sequence>MKINKEMLVIETKRHELRKKLFWLKRQQIFGDQFKIIFSFKNQLDKTQHPEVLQPGAKDVSKYNKLEERSMMKALNSLAHEGFYSDDVENSLNSVESSLPVTSTTTFPQGLTPNLRSVPNERLKARVDKEGSRVVSTQLIEKFILNNPYCPNVEAQVHTYFQFENIRMKGLRFESVQIRRKVHRKQSASQSRIKVTHEGEVEIEITVRRYRIKTGDRD</sequence>
<name>A0AA36A3T7_LACSI</name>
<dbReference type="AlphaFoldDB" id="A0AA36A3T7"/>
<dbReference type="EMBL" id="OX465085">
    <property type="protein sequence ID" value="CAI9302707.1"/>
    <property type="molecule type" value="Genomic_DNA"/>
</dbReference>
<protein>
    <submittedName>
        <fullName evidence="1">Uncharacterized protein</fullName>
    </submittedName>
</protein>
<organism evidence="1 2">
    <name type="scientific">Lactuca saligna</name>
    <name type="common">Willowleaf lettuce</name>
    <dbReference type="NCBI Taxonomy" id="75948"/>
    <lineage>
        <taxon>Eukaryota</taxon>
        <taxon>Viridiplantae</taxon>
        <taxon>Streptophyta</taxon>
        <taxon>Embryophyta</taxon>
        <taxon>Tracheophyta</taxon>
        <taxon>Spermatophyta</taxon>
        <taxon>Magnoliopsida</taxon>
        <taxon>eudicotyledons</taxon>
        <taxon>Gunneridae</taxon>
        <taxon>Pentapetalae</taxon>
        <taxon>asterids</taxon>
        <taxon>campanulids</taxon>
        <taxon>Asterales</taxon>
        <taxon>Asteraceae</taxon>
        <taxon>Cichorioideae</taxon>
        <taxon>Cichorieae</taxon>
        <taxon>Lactucinae</taxon>
        <taxon>Lactuca</taxon>
    </lineage>
</organism>
<keyword evidence="2" id="KW-1185">Reference proteome</keyword>
<proteinExistence type="predicted"/>
<dbReference type="Proteomes" id="UP001177003">
    <property type="component" value="Chromosome 9"/>
</dbReference>